<dbReference type="SUPFAM" id="SSF54695">
    <property type="entry name" value="POZ domain"/>
    <property type="match status" value="1"/>
</dbReference>
<protein>
    <submittedName>
        <fullName evidence="2">BTB domain-containing protein</fullName>
    </submittedName>
</protein>
<dbReference type="AlphaFoldDB" id="A0A9J2PIH9"/>
<dbReference type="Proteomes" id="UP000036681">
    <property type="component" value="Unplaced"/>
</dbReference>
<dbReference type="PANTHER" id="PTHR45632:SF17">
    <property type="entry name" value="KELCH-LIKE PROTEIN 31"/>
    <property type="match status" value="1"/>
</dbReference>
<dbReference type="Gene3D" id="3.30.710.10">
    <property type="entry name" value="Potassium Channel Kv1.1, Chain A"/>
    <property type="match status" value="1"/>
</dbReference>
<accession>A0A9J2PIH9</accession>
<sequence length="413" mass="46392">MYNCTKRLASNAVTLSDFALQIFLALTTTLQTPVSFAVQKLAALAHSAVYLHVTKEQWDGMVRRCEICKLGFARIGNSEETAIPSNLELLPIFVPANVSNDMAESLDEKVTLYASYRVDSGHLYHMAKVGADLQNATERMFQCADVTFFRKAGSEGEMLRENVKSAVAAAHSQAIRNAISRTHNKYLIVDVTDVPISWHSLYTAVNFMRTGQLCFPFSEISDMLKVAALLKMPDMSRLVESYLRHMSMSKETALQCLEIAFADQRNALVSPETQEFIADAFADQFAECISSFTPSNIQKVKALSVNTLAALLMRNSKRTISREESSKMSLMRCQAVVFWLRANPAYIMHAQRLFRTVHFEQMSDNERHSVVTWLRKFGYAIFAAAENFLVDAEFEGLKIQQQTMQASIPQATV</sequence>
<reference evidence="2" key="1">
    <citation type="submission" date="2023-03" db="UniProtKB">
        <authorList>
            <consortium name="WormBaseParasite"/>
        </authorList>
    </citation>
    <scope>IDENTIFICATION</scope>
</reference>
<name>A0A9J2PIH9_ASCLU</name>
<evidence type="ECO:0000313" key="1">
    <source>
        <dbReference type="Proteomes" id="UP000036681"/>
    </source>
</evidence>
<organism evidence="1 2">
    <name type="scientific">Ascaris lumbricoides</name>
    <name type="common">Giant roundworm</name>
    <dbReference type="NCBI Taxonomy" id="6252"/>
    <lineage>
        <taxon>Eukaryota</taxon>
        <taxon>Metazoa</taxon>
        <taxon>Ecdysozoa</taxon>
        <taxon>Nematoda</taxon>
        <taxon>Chromadorea</taxon>
        <taxon>Rhabditida</taxon>
        <taxon>Spirurina</taxon>
        <taxon>Ascaridomorpha</taxon>
        <taxon>Ascaridoidea</taxon>
        <taxon>Ascarididae</taxon>
        <taxon>Ascaris</taxon>
    </lineage>
</organism>
<dbReference type="WBParaSite" id="ALUE_0000913401-mRNA-1">
    <property type="protein sequence ID" value="ALUE_0000913401-mRNA-1"/>
    <property type="gene ID" value="ALUE_0000913401"/>
</dbReference>
<dbReference type="PANTHER" id="PTHR45632">
    <property type="entry name" value="LD33804P"/>
    <property type="match status" value="1"/>
</dbReference>
<proteinExistence type="predicted"/>
<dbReference type="InterPro" id="IPR011333">
    <property type="entry name" value="SKP1/BTB/POZ_sf"/>
</dbReference>
<keyword evidence="1" id="KW-1185">Reference proteome</keyword>
<evidence type="ECO:0000313" key="2">
    <source>
        <dbReference type="WBParaSite" id="ALUE_0000913401-mRNA-1"/>
    </source>
</evidence>